<evidence type="ECO:0000259" key="6">
    <source>
        <dbReference type="Pfam" id="PF01975"/>
    </source>
</evidence>
<protein>
    <submittedName>
        <fullName evidence="7">Survival protein SurE</fullName>
    </submittedName>
</protein>
<dbReference type="GO" id="GO:0008252">
    <property type="term" value="F:nucleotidase activity"/>
    <property type="evidence" value="ECO:0007669"/>
    <property type="project" value="InterPro"/>
</dbReference>
<feature type="domain" description="Survival protein SurE-like phosphatase/nucleotidase" evidence="6">
    <location>
        <begin position="22"/>
        <end position="216"/>
    </location>
</feature>
<dbReference type="EMBL" id="CP099425">
    <property type="protein sequence ID" value="USW56230.1"/>
    <property type="molecule type" value="Genomic_DNA"/>
</dbReference>
<dbReference type="OrthoDB" id="4018688at2759"/>
<reference evidence="7" key="1">
    <citation type="submission" date="2022-06" db="EMBL/GenBank/DDBJ databases">
        <title>Complete genome sequences of two strains of the flax pathogen Septoria linicola.</title>
        <authorList>
            <person name="Lapalu N."/>
            <person name="Simon A."/>
            <person name="Demenou B."/>
            <person name="Paumier D."/>
            <person name="Guillot M.-P."/>
            <person name="Gout L."/>
            <person name="Valade R."/>
        </authorList>
    </citation>
    <scope>NUCLEOTIDE SEQUENCE</scope>
    <source>
        <strain evidence="7">SE15195</strain>
    </source>
</reference>
<keyword evidence="2" id="KW-0479">Metal-binding</keyword>
<keyword evidence="3" id="KW-0378">Hydrolase</keyword>
<sequence length="300" mass="31836">MRPSTLLLALPLATTHAINVVQSNDDGWAEINVREFYGHLTDAGFKSFISAPAENQSGTASRDEEPSKVGRNGCEFHSCSPNSPPTGRNESMPRFNYVNSFPVTSMRHGIKNLATEFCGGPPDIAVAGPNVGTNLGAVTQFSGTVGASVEAAKLGLPAIAFSGSTGKQTAWNAKLEPYVSTYAALATNVTQVVTSGSKPYLPEGIWLNVNFPSIKDGCSSLSDFKFVLSRIWPAVPIISRDDVELCGSRRLPVERVVVGTKGCYASISVGNIDKTDAEADAQAVVLTRLKPILSCLPEDD</sequence>
<feature type="chain" id="PRO_5040366182" evidence="5">
    <location>
        <begin position="18"/>
        <end position="300"/>
    </location>
</feature>
<proteinExistence type="inferred from homology"/>
<dbReference type="InterPro" id="IPR036523">
    <property type="entry name" value="SurE-like_sf"/>
</dbReference>
<name>A0A9Q9B124_9PEZI</name>
<evidence type="ECO:0000313" key="7">
    <source>
        <dbReference type="EMBL" id="USW56230.1"/>
    </source>
</evidence>
<dbReference type="Gene3D" id="3.40.1210.10">
    <property type="entry name" value="Survival protein SurE-like phosphatase/nucleotidase"/>
    <property type="match status" value="1"/>
</dbReference>
<feature type="region of interest" description="Disordered" evidence="4">
    <location>
        <begin position="53"/>
        <end position="91"/>
    </location>
</feature>
<dbReference type="SUPFAM" id="SSF64167">
    <property type="entry name" value="SurE-like"/>
    <property type="match status" value="1"/>
</dbReference>
<feature type="signal peptide" evidence="5">
    <location>
        <begin position="1"/>
        <end position="17"/>
    </location>
</feature>
<keyword evidence="5" id="KW-0732">Signal</keyword>
<dbReference type="PANTHER" id="PTHR30457">
    <property type="entry name" value="5'-NUCLEOTIDASE SURE"/>
    <property type="match status" value="1"/>
</dbReference>
<gene>
    <name evidence="7" type="ORF">Slin15195_G095490</name>
</gene>
<dbReference type="InterPro" id="IPR002828">
    <property type="entry name" value="SurE-like_Pase/nucleotidase"/>
</dbReference>
<dbReference type="Proteomes" id="UP001056384">
    <property type="component" value="Chromosome 8"/>
</dbReference>
<dbReference type="Pfam" id="PF01975">
    <property type="entry name" value="SurE"/>
    <property type="match status" value="1"/>
</dbReference>
<evidence type="ECO:0000256" key="3">
    <source>
        <dbReference type="ARBA" id="ARBA00022801"/>
    </source>
</evidence>
<evidence type="ECO:0000256" key="2">
    <source>
        <dbReference type="ARBA" id="ARBA00022723"/>
    </source>
</evidence>
<dbReference type="AlphaFoldDB" id="A0A9Q9B124"/>
<evidence type="ECO:0000256" key="1">
    <source>
        <dbReference type="ARBA" id="ARBA00011062"/>
    </source>
</evidence>
<evidence type="ECO:0000256" key="4">
    <source>
        <dbReference type="SAM" id="MobiDB-lite"/>
    </source>
</evidence>
<dbReference type="GO" id="GO:0046872">
    <property type="term" value="F:metal ion binding"/>
    <property type="evidence" value="ECO:0007669"/>
    <property type="project" value="UniProtKB-KW"/>
</dbReference>
<evidence type="ECO:0000256" key="5">
    <source>
        <dbReference type="SAM" id="SignalP"/>
    </source>
</evidence>
<dbReference type="InterPro" id="IPR030048">
    <property type="entry name" value="SurE"/>
</dbReference>
<feature type="compositionally biased region" description="Polar residues" evidence="4">
    <location>
        <begin position="79"/>
        <end position="89"/>
    </location>
</feature>
<keyword evidence="8" id="KW-1185">Reference proteome</keyword>
<accession>A0A9Q9B124</accession>
<evidence type="ECO:0000313" key="8">
    <source>
        <dbReference type="Proteomes" id="UP001056384"/>
    </source>
</evidence>
<organism evidence="7 8">
    <name type="scientific">Septoria linicola</name>
    <dbReference type="NCBI Taxonomy" id="215465"/>
    <lineage>
        <taxon>Eukaryota</taxon>
        <taxon>Fungi</taxon>
        <taxon>Dikarya</taxon>
        <taxon>Ascomycota</taxon>
        <taxon>Pezizomycotina</taxon>
        <taxon>Dothideomycetes</taxon>
        <taxon>Dothideomycetidae</taxon>
        <taxon>Mycosphaerellales</taxon>
        <taxon>Mycosphaerellaceae</taxon>
        <taxon>Septoria</taxon>
    </lineage>
</organism>
<comment type="similarity">
    <text evidence="1">Belongs to the SurE nucleotidase family.</text>
</comment>
<dbReference type="PANTHER" id="PTHR30457:SF0">
    <property type="entry name" value="PHOSPHATASE, PUTATIVE (AFU_ORTHOLOGUE AFUA_4G01070)-RELATED"/>
    <property type="match status" value="1"/>
</dbReference>